<dbReference type="PANTHER" id="PTHR34107">
    <property type="entry name" value="SLL0198 PROTEIN-RELATED"/>
    <property type="match status" value="1"/>
</dbReference>
<dbReference type="InterPro" id="IPR012296">
    <property type="entry name" value="Nuclease_put_TT1808"/>
</dbReference>
<feature type="domain" description="Putative restriction endonuclease" evidence="2">
    <location>
        <begin position="55"/>
        <end position="215"/>
    </location>
</feature>
<organism evidence="3 4">
    <name type="scientific">Gemmata massiliana</name>
    <dbReference type="NCBI Taxonomy" id="1210884"/>
    <lineage>
        <taxon>Bacteria</taxon>
        <taxon>Pseudomonadati</taxon>
        <taxon>Planctomycetota</taxon>
        <taxon>Planctomycetia</taxon>
        <taxon>Gemmatales</taxon>
        <taxon>Gemmataceae</taxon>
        <taxon>Gemmata</taxon>
    </lineage>
</organism>
<dbReference type="KEGG" id="gms:SOIL9_01730"/>
<reference evidence="3 4" key="1">
    <citation type="submission" date="2019-05" db="EMBL/GenBank/DDBJ databases">
        <authorList>
            <consortium name="Science for Life Laboratories"/>
        </authorList>
    </citation>
    <scope>NUCLEOTIDE SEQUENCE [LARGE SCALE GENOMIC DNA]</scope>
    <source>
        <strain evidence="3">Soil9</strain>
    </source>
</reference>
<dbReference type="InterPro" id="IPR011335">
    <property type="entry name" value="Restrct_endonuc-II-like"/>
</dbReference>
<dbReference type="Proteomes" id="UP000464178">
    <property type="component" value="Chromosome"/>
</dbReference>
<dbReference type="EMBL" id="LR593886">
    <property type="protein sequence ID" value="VTR98743.1"/>
    <property type="molecule type" value="Genomic_DNA"/>
</dbReference>
<dbReference type="SUPFAM" id="SSF52980">
    <property type="entry name" value="Restriction endonuclease-like"/>
    <property type="match status" value="1"/>
</dbReference>
<protein>
    <recommendedName>
        <fullName evidence="2">Putative restriction endonuclease domain-containing protein</fullName>
    </recommendedName>
</protein>
<evidence type="ECO:0000256" key="1">
    <source>
        <dbReference type="SAM" id="MobiDB-lite"/>
    </source>
</evidence>
<dbReference type="Pfam" id="PF05685">
    <property type="entry name" value="Uma2"/>
    <property type="match status" value="1"/>
</dbReference>
<dbReference type="RefSeq" id="WP_162671684.1">
    <property type="nucleotide sequence ID" value="NZ_LR593886.1"/>
</dbReference>
<evidence type="ECO:0000313" key="4">
    <source>
        <dbReference type="Proteomes" id="UP000464178"/>
    </source>
</evidence>
<dbReference type="CDD" id="cd06260">
    <property type="entry name" value="DUF820-like"/>
    <property type="match status" value="1"/>
</dbReference>
<proteinExistence type="predicted"/>
<evidence type="ECO:0000259" key="2">
    <source>
        <dbReference type="Pfam" id="PF05685"/>
    </source>
</evidence>
<accession>A0A6P2DD07</accession>
<evidence type="ECO:0000313" key="3">
    <source>
        <dbReference type="EMBL" id="VTR98743.1"/>
    </source>
</evidence>
<name>A0A6P2DD07_9BACT</name>
<dbReference type="InterPro" id="IPR008538">
    <property type="entry name" value="Uma2"/>
</dbReference>
<dbReference type="PANTHER" id="PTHR34107:SF1">
    <property type="entry name" value="SLL0198 PROTEIN"/>
    <property type="match status" value="1"/>
</dbReference>
<sequence length="242" mass="26397">MPASTARTTPKTKFPTIADVQKRIGHIPESRILSFPAPGTATVQDLLDGSITGDRGCELVDGILVEKTMGFRDDAIGARIIYLLLAFLETHNLGLVAGAQGLIRFKLDLVRVPDVSFIRWDSVDDPNEIENPAGAFLEVPPDLAVEVLSPSNTQREMEIKLAEYAKAGVKLVWFVDPERKEVDVYPKGNPKRKKTLGVNDELDGGTVLPGFAVKVSRIFESRAPKAPKTSGNKTQPKPKKGQ</sequence>
<feature type="region of interest" description="Disordered" evidence="1">
    <location>
        <begin position="222"/>
        <end position="242"/>
    </location>
</feature>
<dbReference type="AlphaFoldDB" id="A0A6P2DD07"/>
<dbReference type="Gene3D" id="3.90.1570.10">
    <property type="entry name" value="tt1808, chain A"/>
    <property type="match status" value="1"/>
</dbReference>
<keyword evidence="4" id="KW-1185">Reference proteome</keyword>
<gene>
    <name evidence="3" type="ORF">SOIL9_01730</name>
</gene>